<evidence type="ECO:0000256" key="2">
    <source>
        <dbReference type="ARBA" id="ARBA00022963"/>
    </source>
</evidence>
<dbReference type="InterPro" id="IPR002641">
    <property type="entry name" value="PNPLA_dom"/>
</dbReference>
<dbReference type="HOGENOM" id="CLU_034454_0_0_9"/>
<dbReference type="SUPFAM" id="SSF52151">
    <property type="entry name" value="FabD/lysophospholipase-like"/>
    <property type="match status" value="1"/>
</dbReference>
<feature type="active site" description="Proton acceptor" evidence="4">
    <location>
        <position position="176"/>
    </location>
</feature>
<dbReference type="PANTHER" id="PTHR14226">
    <property type="entry name" value="NEUROPATHY TARGET ESTERASE/SWISS CHEESE D.MELANOGASTER"/>
    <property type="match status" value="1"/>
</dbReference>
<dbReference type="InterPro" id="IPR016035">
    <property type="entry name" value="Acyl_Trfase/lysoPLipase"/>
</dbReference>
<dbReference type="OrthoDB" id="9770965at2"/>
<comment type="caution">
    <text evidence="4">Lacks conserved residue(s) required for the propagation of feature annotation.</text>
</comment>
<reference evidence="6 7" key="1">
    <citation type="submission" date="2013-11" db="EMBL/GenBank/DDBJ databases">
        <title>Complete genome sequence of Clostridum sp. M2/40.</title>
        <authorList>
            <person name="Wibberg D."/>
            <person name="Puehler A."/>
            <person name="Schlueter A."/>
        </authorList>
    </citation>
    <scope>NUCLEOTIDE SEQUENCE [LARGE SCALE GENOMIC DNA]</scope>
    <source>
        <strain evidence="7">M2/40</strain>
    </source>
</reference>
<evidence type="ECO:0000259" key="5">
    <source>
        <dbReference type="PROSITE" id="PS51635"/>
    </source>
</evidence>
<evidence type="ECO:0000313" key="7">
    <source>
        <dbReference type="Proteomes" id="UP000019426"/>
    </source>
</evidence>
<evidence type="ECO:0000313" key="6">
    <source>
        <dbReference type="EMBL" id="CDM68071.1"/>
    </source>
</evidence>
<feature type="active site" description="Nucleophile" evidence="4">
    <location>
        <position position="42"/>
    </location>
</feature>
<keyword evidence="2 4" id="KW-0442">Lipid degradation</keyword>
<feature type="domain" description="PNPLA" evidence="5">
    <location>
        <begin position="7"/>
        <end position="189"/>
    </location>
</feature>
<keyword evidence="7" id="KW-1185">Reference proteome</keyword>
<dbReference type="EMBL" id="HG917868">
    <property type="protein sequence ID" value="CDM68071.1"/>
    <property type="molecule type" value="Genomic_DNA"/>
</dbReference>
<dbReference type="CDD" id="cd07209">
    <property type="entry name" value="Pat_hypo_Ecoli_Z1214_like"/>
    <property type="match status" value="1"/>
</dbReference>
<dbReference type="PATRIC" id="fig|1216932.3.peg.895"/>
<dbReference type="Proteomes" id="UP000019426">
    <property type="component" value="Chromosome M2/40_rep1"/>
</dbReference>
<dbReference type="AlphaFoldDB" id="W6RTZ3"/>
<gene>
    <name evidence="6" type="ORF">CM240_0907</name>
</gene>
<dbReference type="PROSITE" id="PS51635">
    <property type="entry name" value="PNPLA"/>
    <property type="match status" value="1"/>
</dbReference>
<dbReference type="RefSeq" id="WP_051483689.1">
    <property type="nucleotide sequence ID" value="NZ_HG917868.1"/>
</dbReference>
<feature type="short sequence motif" description="GXSXG" evidence="4">
    <location>
        <begin position="40"/>
        <end position="44"/>
    </location>
</feature>
<dbReference type="Gene3D" id="3.40.1090.10">
    <property type="entry name" value="Cytosolic phospholipase A2 catalytic domain"/>
    <property type="match status" value="2"/>
</dbReference>
<organism evidence="6 7">
    <name type="scientific">Clostridium bornimense</name>
    <dbReference type="NCBI Taxonomy" id="1216932"/>
    <lineage>
        <taxon>Bacteria</taxon>
        <taxon>Bacillati</taxon>
        <taxon>Bacillota</taxon>
        <taxon>Clostridia</taxon>
        <taxon>Eubacteriales</taxon>
        <taxon>Clostridiaceae</taxon>
        <taxon>Clostridium</taxon>
    </lineage>
</organism>
<keyword evidence="3 4" id="KW-0443">Lipid metabolism</keyword>
<proteinExistence type="predicted"/>
<feature type="short sequence motif" description="GXGXXG" evidence="4">
    <location>
        <begin position="11"/>
        <end position="16"/>
    </location>
</feature>
<keyword evidence="1 4" id="KW-0378">Hydrolase</keyword>
<accession>W6RTZ3</accession>
<dbReference type="STRING" id="1216932.CM240_0907"/>
<evidence type="ECO:0000256" key="3">
    <source>
        <dbReference type="ARBA" id="ARBA00023098"/>
    </source>
</evidence>
<dbReference type="eggNOG" id="COG1752">
    <property type="taxonomic scope" value="Bacteria"/>
</dbReference>
<dbReference type="GO" id="GO:0016787">
    <property type="term" value="F:hydrolase activity"/>
    <property type="evidence" value="ECO:0007669"/>
    <property type="project" value="UniProtKB-UniRule"/>
</dbReference>
<protein>
    <submittedName>
        <fullName evidence="6">Putative Phospholipase, patatin family</fullName>
    </submittedName>
</protein>
<dbReference type="GO" id="GO:0016042">
    <property type="term" value="P:lipid catabolic process"/>
    <property type="evidence" value="ECO:0007669"/>
    <property type="project" value="UniProtKB-UniRule"/>
</dbReference>
<dbReference type="PANTHER" id="PTHR14226:SF29">
    <property type="entry name" value="NEUROPATHY TARGET ESTERASE SWS"/>
    <property type="match status" value="1"/>
</dbReference>
<sequence length="271" mass="31196">MKDEMALVFSGGGGKGAYEVGVWKALKILDIDKRISAVSGNSIGALNGAFFMCSDLMGALKLWRNVTQEDTIPLKITDFIKLWYRYRSDVEKIIDTESIMTMDKLDIFFSENINFKDISNSKILGYVSAYNMDKEDIEYFKLNGRSESEIKEILKASTSLPLIFDPIFINNCKYRDGCIKDNIPIEPLYREGYRKFIVVSLEKDEKIDKNKYKNAKFFEIIPSCDIGTHIVNGSLDFNPKGAEKRLKQGYLDTMRYFNKIQYNKNILDTNY</sequence>
<dbReference type="Pfam" id="PF01734">
    <property type="entry name" value="Patatin"/>
    <property type="match status" value="1"/>
</dbReference>
<dbReference type="InterPro" id="IPR050301">
    <property type="entry name" value="NTE"/>
</dbReference>
<evidence type="ECO:0000256" key="1">
    <source>
        <dbReference type="ARBA" id="ARBA00022801"/>
    </source>
</evidence>
<name>W6RTZ3_9CLOT</name>
<dbReference type="KEGG" id="clt:CM240_0907"/>
<evidence type="ECO:0000256" key="4">
    <source>
        <dbReference type="PROSITE-ProRule" id="PRU01161"/>
    </source>
</evidence>